<comment type="similarity">
    <text evidence="2 9">Belongs to the PP2C family.</text>
</comment>
<protein>
    <recommendedName>
        <fullName evidence="3">protein-serine/threonine phosphatase</fullName>
        <ecNumber evidence="3">3.1.3.16</ecNumber>
    </recommendedName>
</protein>
<dbReference type="Gene3D" id="3.60.40.10">
    <property type="entry name" value="PPM-type phosphatase domain"/>
    <property type="match status" value="1"/>
</dbReference>
<dbReference type="CDD" id="cd00143">
    <property type="entry name" value="PP2Cc"/>
    <property type="match status" value="1"/>
</dbReference>
<dbReference type="PROSITE" id="PS01032">
    <property type="entry name" value="PPM_1"/>
    <property type="match status" value="1"/>
</dbReference>
<organism evidence="12 13">
    <name type="scientific">Syphacia muris</name>
    <dbReference type="NCBI Taxonomy" id="451379"/>
    <lineage>
        <taxon>Eukaryota</taxon>
        <taxon>Metazoa</taxon>
        <taxon>Ecdysozoa</taxon>
        <taxon>Nematoda</taxon>
        <taxon>Chromadorea</taxon>
        <taxon>Rhabditida</taxon>
        <taxon>Spirurina</taxon>
        <taxon>Oxyuridomorpha</taxon>
        <taxon>Oxyuroidea</taxon>
        <taxon>Oxyuridae</taxon>
        <taxon>Syphacia</taxon>
    </lineage>
</organism>
<evidence type="ECO:0000256" key="9">
    <source>
        <dbReference type="RuleBase" id="RU003465"/>
    </source>
</evidence>
<dbReference type="EC" id="3.1.3.16" evidence="3"/>
<evidence type="ECO:0000256" key="4">
    <source>
        <dbReference type="ARBA" id="ARBA00022723"/>
    </source>
</evidence>
<sequence length="288" mass="31933">MGAYLNKPVTKKESELGENGRVRYAASCMQGWRLYQEDAHNCILDFTENCSLFAVYDGHGGCEVAQYTALHLPCLLKEKGAWKSGDYAKAIEEAFLEFDDILRWLLLKVFYEFLFRAAENQAAMSSDSEQSFDEDYKEEDELSEEDEEDEESEPDEEPCYNGPSGDTPGEDSGTTACLVLLFKDKIIVGNAGDSRAVLCRKGEAIELSRDHKPENPAETRIEAAGGVVSVDGRVNGGLNLSRALGDHFYKKNTNLPLKDQMISALPDITENTIGPDDEFVVVACDGIW</sequence>
<keyword evidence="6" id="KW-0460">Magnesium</keyword>
<evidence type="ECO:0000259" key="11">
    <source>
        <dbReference type="PROSITE" id="PS51746"/>
    </source>
</evidence>
<dbReference type="SUPFAM" id="SSF81606">
    <property type="entry name" value="PP2C-like"/>
    <property type="match status" value="1"/>
</dbReference>
<reference evidence="13" key="1">
    <citation type="submission" date="2017-02" db="UniProtKB">
        <authorList>
            <consortium name="WormBaseParasite"/>
        </authorList>
    </citation>
    <scope>IDENTIFICATION</scope>
</reference>
<dbReference type="InterPro" id="IPR000222">
    <property type="entry name" value="PP2C_BS"/>
</dbReference>
<evidence type="ECO:0000256" key="3">
    <source>
        <dbReference type="ARBA" id="ARBA00013081"/>
    </source>
</evidence>
<evidence type="ECO:0000256" key="7">
    <source>
        <dbReference type="ARBA" id="ARBA00022912"/>
    </source>
</evidence>
<name>A0A0N5AK03_9BILA</name>
<feature type="region of interest" description="Disordered" evidence="10">
    <location>
        <begin position="125"/>
        <end position="170"/>
    </location>
</feature>
<feature type="compositionally biased region" description="Acidic residues" evidence="10">
    <location>
        <begin position="130"/>
        <end position="158"/>
    </location>
</feature>
<feature type="domain" description="PPM-type phosphatase" evidence="11">
    <location>
        <begin position="23"/>
        <end position="288"/>
    </location>
</feature>
<keyword evidence="12" id="KW-1185">Reference proteome</keyword>
<dbReference type="Pfam" id="PF00481">
    <property type="entry name" value="PP2C"/>
    <property type="match status" value="2"/>
</dbReference>
<dbReference type="WBParaSite" id="SMUV_0000480701-mRNA-1">
    <property type="protein sequence ID" value="SMUV_0000480701-mRNA-1"/>
    <property type="gene ID" value="SMUV_0000480701"/>
</dbReference>
<dbReference type="PANTHER" id="PTHR13832">
    <property type="entry name" value="PROTEIN PHOSPHATASE 2C"/>
    <property type="match status" value="1"/>
</dbReference>
<evidence type="ECO:0000256" key="6">
    <source>
        <dbReference type="ARBA" id="ARBA00022842"/>
    </source>
</evidence>
<dbReference type="InterPro" id="IPR001932">
    <property type="entry name" value="PPM-type_phosphatase-like_dom"/>
</dbReference>
<dbReference type="InterPro" id="IPR036457">
    <property type="entry name" value="PPM-type-like_dom_sf"/>
</dbReference>
<dbReference type="PROSITE" id="PS51746">
    <property type="entry name" value="PPM_2"/>
    <property type="match status" value="1"/>
</dbReference>
<accession>A0A0N5AK03</accession>
<keyword evidence="4" id="KW-0479">Metal-binding</keyword>
<evidence type="ECO:0000313" key="12">
    <source>
        <dbReference type="Proteomes" id="UP000046393"/>
    </source>
</evidence>
<evidence type="ECO:0000256" key="2">
    <source>
        <dbReference type="ARBA" id="ARBA00006702"/>
    </source>
</evidence>
<dbReference type="GO" id="GO:0046872">
    <property type="term" value="F:metal ion binding"/>
    <property type="evidence" value="ECO:0007669"/>
    <property type="project" value="UniProtKB-KW"/>
</dbReference>
<keyword evidence="5 9" id="KW-0378">Hydrolase</keyword>
<dbReference type="GO" id="GO:0004722">
    <property type="term" value="F:protein serine/threonine phosphatase activity"/>
    <property type="evidence" value="ECO:0007669"/>
    <property type="project" value="UniProtKB-EC"/>
</dbReference>
<dbReference type="SMART" id="SM00332">
    <property type="entry name" value="PP2Cc"/>
    <property type="match status" value="1"/>
</dbReference>
<keyword evidence="7 9" id="KW-0904">Protein phosphatase</keyword>
<dbReference type="Proteomes" id="UP000046393">
    <property type="component" value="Unplaced"/>
</dbReference>
<evidence type="ECO:0000313" key="13">
    <source>
        <dbReference type="WBParaSite" id="SMUV_0000480701-mRNA-1"/>
    </source>
</evidence>
<keyword evidence="8" id="KW-0464">Manganese</keyword>
<evidence type="ECO:0000256" key="1">
    <source>
        <dbReference type="ARBA" id="ARBA00001936"/>
    </source>
</evidence>
<dbReference type="InterPro" id="IPR015655">
    <property type="entry name" value="PP2C"/>
</dbReference>
<comment type="cofactor">
    <cofactor evidence="1">
        <name>Mn(2+)</name>
        <dbReference type="ChEBI" id="CHEBI:29035"/>
    </cofactor>
</comment>
<evidence type="ECO:0000256" key="8">
    <source>
        <dbReference type="ARBA" id="ARBA00023211"/>
    </source>
</evidence>
<dbReference type="AlphaFoldDB" id="A0A0N5AK03"/>
<dbReference type="PANTHER" id="PTHR13832:SF803">
    <property type="entry name" value="PROTEIN PHOSPHATASE 1G"/>
    <property type="match status" value="1"/>
</dbReference>
<evidence type="ECO:0000256" key="10">
    <source>
        <dbReference type="SAM" id="MobiDB-lite"/>
    </source>
</evidence>
<evidence type="ECO:0000256" key="5">
    <source>
        <dbReference type="ARBA" id="ARBA00022801"/>
    </source>
</evidence>
<dbReference type="STRING" id="451379.A0A0N5AK03"/>
<proteinExistence type="inferred from homology"/>